<dbReference type="PRINTS" id="PR00081">
    <property type="entry name" value="GDHRDH"/>
</dbReference>
<accession>A0A9P4M462</accession>
<evidence type="ECO:0000256" key="2">
    <source>
        <dbReference type="ARBA" id="ARBA00022857"/>
    </source>
</evidence>
<dbReference type="SUPFAM" id="SSF51735">
    <property type="entry name" value="NAD(P)-binding Rossmann-fold domains"/>
    <property type="match status" value="1"/>
</dbReference>
<protein>
    <submittedName>
        <fullName evidence="4">NAD(P)-binding protein</fullName>
    </submittedName>
</protein>
<dbReference type="Pfam" id="PF00106">
    <property type="entry name" value="adh_short"/>
    <property type="match status" value="1"/>
</dbReference>
<evidence type="ECO:0000256" key="3">
    <source>
        <dbReference type="ARBA" id="ARBA00023002"/>
    </source>
</evidence>
<dbReference type="OrthoDB" id="542013at2759"/>
<dbReference type="Gene3D" id="3.40.50.720">
    <property type="entry name" value="NAD(P)-binding Rossmann-like Domain"/>
    <property type="match status" value="1"/>
</dbReference>
<evidence type="ECO:0000313" key="4">
    <source>
        <dbReference type="EMBL" id="KAF2096445.1"/>
    </source>
</evidence>
<keyword evidence="5" id="KW-1185">Reference proteome</keyword>
<evidence type="ECO:0000256" key="1">
    <source>
        <dbReference type="ARBA" id="ARBA00006484"/>
    </source>
</evidence>
<dbReference type="AlphaFoldDB" id="A0A9P4M462"/>
<proteinExistence type="inferred from homology"/>
<reference evidence="4" key="1">
    <citation type="journal article" date="2020" name="Stud. Mycol.">
        <title>101 Dothideomycetes genomes: a test case for predicting lifestyles and emergence of pathogens.</title>
        <authorList>
            <person name="Haridas S."/>
            <person name="Albert R."/>
            <person name="Binder M."/>
            <person name="Bloem J."/>
            <person name="Labutti K."/>
            <person name="Salamov A."/>
            <person name="Andreopoulos B."/>
            <person name="Baker S."/>
            <person name="Barry K."/>
            <person name="Bills G."/>
            <person name="Bluhm B."/>
            <person name="Cannon C."/>
            <person name="Castanera R."/>
            <person name="Culley D."/>
            <person name="Daum C."/>
            <person name="Ezra D."/>
            <person name="Gonzalez J."/>
            <person name="Henrissat B."/>
            <person name="Kuo A."/>
            <person name="Liang C."/>
            <person name="Lipzen A."/>
            <person name="Lutzoni F."/>
            <person name="Magnuson J."/>
            <person name="Mondo S."/>
            <person name="Nolan M."/>
            <person name="Ohm R."/>
            <person name="Pangilinan J."/>
            <person name="Park H.-J."/>
            <person name="Ramirez L."/>
            <person name="Alfaro M."/>
            <person name="Sun H."/>
            <person name="Tritt A."/>
            <person name="Yoshinaga Y."/>
            <person name="Zwiers L.-H."/>
            <person name="Turgeon B."/>
            <person name="Goodwin S."/>
            <person name="Spatafora J."/>
            <person name="Crous P."/>
            <person name="Grigoriev I."/>
        </authorList>
    </citation>
    <scope>NUCLEOTIDE SEQUENCE</scope>
    <source>
        <strain evidence="4">CBS 133067</strain>
    </source>
</reference>
<name>A0A9P4M462_9PEZI</name>
<keyword evidence="3" id="KW-0560">Oxidoreductase</keyword>
<dbReference type="PANTHER" id="PTHR24320:SF252">
    <property type="entry name" value="DEHYDROGENASE_REDUCTASE FAMILY PROTEIN, PUTATIVE (AFU_ORTHOLOGUE AFUA_3G08550)-RELATED"/>
    <property type="match status" value="1"/>
</dbReference>
<keyword evidence="2" id="KW-0521">NADP</keyword>
<gene>
    <name evidence="4" type="ORF">NA57DRAFT_78049</name>
</gene>
<dbReference type="PANTHER" id="PTHR24320">
    <property type="entry name" value="RETINOL DEHYDROGENASE"/>
    <property type="match status" value="1"/>
</dbReference>
<comment type="similarity">
    <text evidence="1">Belongs to the short-chain dehydrogenases/reductases (SDR) family.</text>
</comment>
<comment type="caution">
    <text evidence="4">The sequence shown here is derived from an EMBL/GenBank/DDBJ whole genome shotgun (WGS) entry which is preliminary data.</text>
</comment>
<dbReference type="InterPro" id="IPR036291">
    <property type="entry name" value="NAD(P)-bd_dom_sf"/>
</dbReference>
<sequence>MSDGTIHYIYDKWIKLPADPTTSFSGKTILITGANSGIGLQACIKFAKLGASKIIAGVRNLEKGNAAKETIENVSKRTGVVPVVEVWQLDLDSYDSIKSFAARASKDLQRLDVAILNAGVRKFSYVVSKYGWEETIQVNTLSNVLLALLLLPKLQENPDPSSPSSLQFITSGLHRGLKVKPAHREAANIIESYSSKKAFGENAFLDEGADQYAASKLFIMCAMKRIAASVQHENQSSSLIVTASCPGYVKSGIGREFSSNPFRYVLKSMVEFVCMRSTEAGSRIFVSGATLGEKGQGKFWRHDAVQPDAAEISGEKGRELIDKVWHDILTSLSKDMPEVVDLAKNIK</sequence>
<dbReference type="InterPro" id="IPR002347">
    <property type="entry name" value="SDR_fam"/>
</dbReference>
<dbReference type="GO" id="GO:0016491">
    <property type="term" value="F:oxidoreductase activity"/>
    <property type="evidence" value="ECO:0007669"/>
    <property type="project" value="UniProtKB-KW"/>
</dbReference>
<organism evidence="4 5">
    <name type="scientific">Rhizodiscina lignyota</name>
    <dbReference type="NCBI Taxonomy" id="1504668"/>
    <lineage>
        <taxon>Eukaryota</taxon>
        <taxon>Fungi</taxon>
        <taxon>Dikarya</taxon>
        <taxon>Ascomycota</taxon>
        <taxon>Pezizomycotina</taxon>
        <taxon>Dothideomycetes</taxon>
        <taxon>Pleosporomycetidae</taxon>
        <taxon>Aulographales</taxon>
        <taxon>Rhizodiscinaceae</taxon>
        <taxon>Rhizodiscina</taxon>
    </lineage>
</organism>
<dbReference type="Proteomes" id="UP000799772">
    <property type="component" value="Unassembled WGS sequence"/>
</dbReference>
<dbReference type="EMBL" id="ML978129">
    <property type="protein sequence ID" value="KAF2096445.1"/>
    <property type="molecule type" value="Genomic_DNA"/>
</dbReference>
<evidence type="ECO:0000313" key="5">
    <source>
        <dbReference type="Proteomes" id="UP000799772"/>
    </source>
</evidence>